<gene>
    <name evidence="2" type="ORF">SAMN04244559_00338</name>
</gene>
<proteinExistence type="predicted"/>
<dbReference type="PROSITE" id="PS51257">
    <property type="entry name" value="PROKAR_LIPOPROTEIN"/>
    <property type="match status" value="1"/>
</dbReference>
<dbReference type="EMBL" id="FNWO01000001">
    <property type="protein sequence ID" value="SEH25908.1"/>
    <property type="molecule type" value="Genomic_DNA"/>
</dbReference>
<dbReference type="OrthoDB" id="7366177at2"/>
<feature type="signal peptide" evidence="1">
    <location>
        <begin position="1"/>
        <end position="30"/>
    </location>
</feature>
<feature type="chain" id="PRO_5010357456" description="PepSY domain-containing protein" evidence="1">
    <location>
        <begin position="31"/>
        <end position="96"/>
    </location>
</feature>
<reference evidence="3" key="1">
    <citation type="submission" date="2016-10" db="EMBL/GenBank/DDBJ databases">
        <authorList>
            <person name="Varghese N."/>
            <person name="Submissions S."/>
        </authorList>
    </citation>
    <scope>NUCLEOTIDE SEQUENCE [LARGE SCALE GENOMIC DNA]</scope>
    <source>
        <strain evidence="3">DSM 13234</strain>
    </source>
</reference>
<dbReference type="RefSeq" id="WP_074764853.1">
    <property type="nucleotide sequence ID" value="NZ_FNWO01000001.1"/>
</dbReference>
<keyword evidence="3" id="KW-1185">Reference proteome</keyword>
<evidence type="ECO:0000313" key="2">
    <source>
        <dbReference type="EMBL" id="SEH25908.1"/>
    </source>
</evidence>
<evidence type="ECO:0000313" key="3">
    <source>
        <dbReference type="Proteomes" id="UP000182983"/>
    </source>
</evidence>
<name>A0A1H6GUT7_MAGFU</name>
<protein>
    <recommendedName>
        <fullName evidence="4">PepSY domain-containing protein</fullName>
    </recommendedName>
</protein>
<sequence length="96" mass="10315">MKIINLSLMAVALSCVFAWGVLQISAPADASECLGGDKIDGSTIQSARLKMKKAGFENIRDLKKGCDNFWHGWALKDGKVVHIALSPQGLVMVEGN</sequence>
<keyword evidence="1" id="KW-0732">Signal</keyword>
<evidence type="ECO:0008006" key="4">
    <source>
        <dbReference type="Google" id="ProtNLM"/>
    </source>
</evidence>
<dbReference type="Proteomes" id="UP000182983">
    <property type="component" value="Unassembled WGS sequence"/>
</dbReference>
<accession>A0A1H6GUT7</accession>
<evidence type="ECO:0000256" key="1">
    <source>
        <dbReference type="SAM" id="SignalP"/>
    </source>
</evidence>
<organism evidence="2 3">
    <name type="scientific">Magnetospirillum fulvum</name>
    <name type="common">Rhodospirillum fulvum</name>
    <dbReference type="NCBI Taxonomy" id="1082"/>
    <lineage>
        <taxon>Bacteria</taxon>
        <taxon>Pseudomonadati</taxon>
        <taxon>Pseudomonadota</taxon>
        <taxon>Alphaproteobacteria</taxon>
        <taxon>Rhodospirillales</taxon>
        <taxon>Rhodospirillaceae</taxon>
        <taxon>Magnetospirillum</taxon>
    </lineage>
</organism>
<dbReference type="AlphaFoldDB" id="A0A1H6GUT7"/>